<feature type="domain" description="PI-PLC Y-box" evidence="5">
    <location>
        <begin position="15"/>
        <end position="135"/>
    </location>
</feature>
<dbReference type="Proteomes" id="UP000637704">
    <property type="component" value="Unassembled WGS sequence"/>
</dbReference>
<feature type="domain" description="C2" evidence="4">
    <location>
        <begin position="137"/>
        <end position="255"/>
    </location>
</feature>
<dbReference type="GO" id="GO:0004435">
    <property type="term" value="F:phosphatidylinositol-4,5-bisphosphate phospholipase C activity"/>
    <property type="evidence" value="ECO:0007669"/>
    <property type="project" value="UniProtKB-EC"/>
</dbReference>
<protein>
    <recommendedName>
        <fullName evidence="1">Phosphoinositide phospholipase C</fullName>
        <ecNumber evidence="1">3.1.4.11</ecNumber>
    </recommendedName>
</protein>
<evidence type="ECO:0000256" key="1">
    <source>
        <dbReference type="RuleBase" id="RU361133"/>
    </source>
</evidence>
<dbReference type="GO" id="GO:0046488">
    <property type="term" value="P:phosphatidylinositol metabolic process"/>
    <property type="evidence" value="ECO:0007669"/>
    <property type="project" value="TreeGrafter"/>
</dbReference>
<evidence type="ECO:0000313" key="7">
    <source>
        <dbReference type="Proteomes" id="UP000637704"/>
    </source>
</evidence>
<dbReference type="SUPFAM" id="SSF51695">
    <property type="entry name" value="PLC-like phosphodiesterases"/>
    <property type="match status" value="1"/>
</dbReference>
<feature type="compositionally biased region" description="Basic and acidic residues" evidence="2">
    <location>
        <begin position="404"/>
        <end position="416"/>
    </location>
</feature>
<keyword evidence="3" id="KW-0732">Signal</keyword>
<keyword evidence="1" id="KW-0442">Lipid degradation</keyword>
<sequence>RLAHRRRTVKLCRALSDLVVYTNSVAAQDIVDDGKAAGTRQTCLFHFPIWIGNIAHQAVQQKAEQFMLYNQKQLTRVYPSAYRIDSSNFNPLPYWNVGCQLVALNYQSEGRVMQLNEAKFRVNGNCGYVLKPQQMCKGTFNPYSADPLPASPKKQLILKIISGQQLPKPPDSMLGDRGEASACYGLVFQNFCSVCFTGFNPVWEETLTFTVHMPEIALVRFLVWDHDPIGRDFVGQRTLAFSSLVPGYRHVYLEGLTEASIFVHIIINDIYGKWSPLILNPSYTILHFLGATKNKQLIGLRGLFNKNPKHSSAETSGHCVRKRSIGDRILRRTASAPAKGRKKSKMGFLEATEIKDSASEPADLKDKEGVVRRTSRSLQARPASMPVDKYLLVGLPCPGDETAQDAKGKENTSGKI</sequence>
<feature type="non-terminal residue" evidence="6">
    <location>
        <position position="1"/>
    </location>
</feature>
<dbReference type="GO" id="GO:0016042">
    <property type="term" value="P:lipid catabolic process"/>
    <property type="evidence" value="ECO:0007669"/>
    <property type="project" value="UniProtKB-KW"/>
</dbReference>
<feature type="non-terminal residue" evidence="6">
    <location>
        <position position="416"/>
    </location>
</feature>
<dbReference type="GO" id="GO:0005737">
    <property type="term" value="C:cytoplasm"/>
    <property type="evidence" value="ECO:0007669"/>
    <property type="project" value="TreeGrafter"/>
</dbReference>
<dbReference type="EC" id="3.1.4.11" evidence="1"/>
<dbReference type="InterPro" id="IPR017946">
    <property type="entry name" value="PLC-like_Pdiesterase_TIM-brl"/>
</dbReference>
<dbReference type="InterPro" id="IPR000008">
    <property type="entry name" value="C2_dom"/>
</dbReference>
<evidence type="ECO:0000259" key="5">
    <source>
        <dbReference type="PROSITE" id="PS50008"/>
    </source>
</evidence>
<evidence type="ECO:0000259" key="4">
    <source>
        <dbReference type="PROSITE" id="PS50004"/>
    </source>
</evidence>
<dbReference type="SUPFAM" id="SSF49562">
    <property type="entry name" value="C2 domain (Calcium/lipid-binding domain, CaLB)"/>
    <property type="match status" value="1"/>
</dbReference>
<feature type="region of interest" description="Disordered" evidence="2">
    <location>
        <begin position="396"/>
        <end position="416"/>
    </location>
</feature>
<dbReference type="PRINTS" id="PR00390">
    <property type="entry name" value="PHPHLIPASEC"/>
</dbReference>
<dbReference type="PANTHER" id="PTHR10336">
    <property type="entry name" value="PHOSPHOINOSITIDE-SPECIFIC PHOSPHOLIPASE C FAMILY PROTEIN"/>
    <property type="match status" value="1"/>
</dbReference>
<dbReference type="PANTHER" id="PTHR10336:SF51">
    <property type="entry name" value="1-PHOSPHATIDYLINOSITOL 4,5-BISPHOSPHATE PHOSPHODIESTERASE ETA-1"/>
    <property type="match status" value="1"/>
</dbReference>
<dbReference type="Gene3D" id="2.60.40.150">
    <property type="entry name" value="C2 domain"/>
    <property type="match status" value="1"/>
</dbReference>
<dbReference type="InterPro" id="IPR001192">
    <property type="entry name" value="PI-PLC_fam"/>
</dbReference>
<reference evidence="6" key="1">
    <citation type="submission" date="2019-09" db="EMBL/GenBank/DDBJ databases">
        <title>Bird 10,000 Genomes (B10K) Project - Family phase.</title>
        <authorList>
            <person name="Zhang G."/>
        </authorList>
    </citation>
    <scope>NUCLEOTIDE SEQUENCE</scope>
    <source>
        <strain evidence="6">B10K-DU-025-06</strain>
        <tissue evidence="6">Mixed tissue sample</tissue>
    </source>
</reference>
<dbReference type="AlphaFoldDB" id="A0A851YHU0"/>
<comment type="caution">
    <text evidence="6">The sequence shown here is derived from an EMBL/GenBank/DDBJ whole genome shotgun (WGS) entry which is preliminary data.</text>
</comment>
<comment type="catalytic activity">
    <reaction evidence="1">
        <text>a 1,2-diacyl-sn-glycero-3-phospho-(1D-myo-inositol-4,5-bisphosphate) + H2O = 1D-myo-inositol 1,4,5-trisphosphate + a 1,2-diacyl-sn-glycerol + H(+)</text>
        <dbReference type="Rhea" id="RHEA:33179"/>
        <dbReference type="ChEBI" id="CHEBI:15377"/>
        <dbReference type="ChEBI" id="CHEBI:15378"/>
        <dbReference type="ChEBI" id="CHEBI:17815"/>
        <dbReference type="ChEBI" id="CHEBI:58456"/>
        <dbReference type="ChEBI" id="CHEBI:203600"/>
        <dbReference type="EC" id="3.1.4.11"/>
    </reaction>
</comment>
<dbReference type="Pfam" id="PF00387">
    <property type="entry name" value="PI-PLC-Y"/>
    <property type="match status" value="1"/>
</dbReference>
<dbReference type="SMART" id="SM00239">
    <property type="entry name" value="C2"/>
    <property type="match status" value="1"/>
</dbReference>
<keyword evidence="1" id="KW-0378">Hydrolase</keyword>
<dbReference type="GO" id="GO:0048015">
    <property type="term" value="P:phosphatidylinositol-mediated signaling"/>
    <property type="evidence" value="ECO:0007669"/>
    <property type="project" value="TreeGrafter"/>
</dbReference>
<dbReference type="PROSITE" id="PS50004">
    <property type="entry name" value="C2"/>
    <property type="match status" value="1"/>
</dbReference>
<dbReference type="InterPro" id="IPR001711">
    <property type="entry name" value="PLipase_C_Pinositol-sp_Y"/>
</dbReference>
<feature type="region of interest" description="Disordered" evidence="2">
    <location>
        <begin position="359"/>
        <end position="383"/>
    </location>
</feature>
<dbReference type="Gene3D" id="3.20.20.190">
    <property type="entry name" value="Phosphatidylinositol (PI) phosphodiesterase"/>
    <property type="match status" value="1"/>
</dbReference>
<dbReference type="SMART" id="SM00149">
    <property type="entry name" value="PLCYc"/>
    <property type="match status" value="1"/>
</dbReference>
<proteinExistence type="predicted"/>
<dbReference type="PROSITE" id="PS50008">
    <property type="entry name" value="PIPLC_Y_DOMAIN"/>
    <property type="match status" value="1"/>
</dbReference>
<dbReference type="GO" id="GO:0051209">
    <property type="term" value="P:release of sequestered calcium ion into cytosol"/>
    <property type="evidence" value="ECO:0007669"/>
    <property type="project" value="TreeGrafter"/>
</dbReference>
<feature type="compositionally biased region" description="Basic and acidic residues" evidence="2">
    <location>
        <begin position="359"/>
        <end position="371"/>
    </location>
</feature>
<feature type="chain" id="PRO_5032622464" description="Phosphoinositide phospholipase C" evidence="3">
    <location>
        <begin position="28"/>
        <end position="416"/>
    </location>
</feature>
<dbReference type="FunFam" id="2.60.40.150:FF:000018">
    <property type="entry name" value="Phosphoinositide phospholipase C"/>
    <property type="match status" value="1"/>
</dbReference>
<dbReference type="EMBL" id="WBNI01001796">
    <property type="protein sequence ID" value="NXD72320.1"/>
    <property type="molecule type" value="Genomic_DNA"/>
</dbReference>
<dbReference type="InterPro" id="IPR035892">
    <property type="entry name" value="C2_domain_sf"/>
</dbReference>
<keyword evidence="1" id="KW-0443">Lipid metabolism</keyword>
<evidence type="ECO:0000256" key="2">
    <source>
        <dbReference type="SAM" id="MobiDB-lite"/>
    </source>
</evidence>
<evidence type="ECO:0000256" key="3">
    <source>
        <dbReference type="SAM" id="SignalP"/>
    </source>
</evidence>
<accession>A0A851YHU0</accession>
<dbReference type="CDD" id="cd00275">
    <property type="entry name" value="C2_PLC_like"/>
    <property type="match status" value="1"/>
</dbReference>
<feature type="signal peptide" evidence="3">
    <location>
        <begin position="1"/>
        <end position="27"/>
    </location>
</feature>
<gene>
    <name evidence="6" type="primary">Plch1</name>
    <name evidence="6" type="ORF">EOLROS_R02790</name>
</gene>
<name>A0A851YHU0_EOLRO</name>
<dbReference type="Pfam" id="PF00168">
    <property type="entry name" value="C2"/>
    <property type="match status" value="1"/>
</dbReference>
<keyword evidence="7" id="KW-1185">Reference proteome</keyword>
<evidence type="ECO:0000313" key="6">
    <source>
        <dbReference type="EMBL" id="NXD72320.1"/>
    </source>
</evidence>
<organism evidence="6 7">
    <name type="scientific">Eolophus roseicapilla</name>
    <name type="common">Galah cockatoo</name>
    <name type="synonym">Cacatua roseicapilla</name>
    <dbReference type="NCBI Taxonomy" id="176039"/>
    <lineage>
        <taxon>Eukaryota</taxon>
        <taxon>Metazoa</taxon>
        <taxon>Chordata</taxon>
        <taxon>Craniata</taxon>
        <taxon>Vertebrata</taxon>
        <taxon>Euteleostomi</taxon>
        <taxon>Archelosauria</taxon>
        <taxon>Archosauria</taxon>
        <taxon>Dinosauria</taxon>
        <taxon>Saurischia</taxon>
        <taxon>Theropoda</taxon>
        <taxon>Coelurosauria</taxon>
        <taxon>Aves</taxon>
        <taxon>Neognathae</taxon>
        <taxon>Neoaves</taxon>
        <taxon>Telluraves</taxon>
        <taxon>Australaves</taxon>
        <taxon>Psittaciformes</taxon>
        <taxon>Cacatuidae</taxon>
        <taxon>Eolophus</taxon>
    </lineage>
</organism>